<dbReference type="AlphaFoldDB" id="A0A8H7STB3"/>
<keyword evidence="2" id="KW-1185">Reference proteome</keyword>
<sequence length="269" mass="30736">MIGRTGQEPNFVQELALNGIMWFDDKQRLYFSMKSDEWKEAKSSLKSLYHNSTPTVKYPEIDGIVETLAEDIDEGEKKAEKWYASTTMNENEESKKIVARTLLCLIQKMKTCCLEELKEPLFCSFVVENLVTPFLCLGDDYVKLLGSTDESLGSKERRSGMKGRIPDLSVQVEFNNYSALPFLCEVKSPQSIVDLKKSENQHPDFIKLCNIMKDELDRMCFVTNKVVYGLLVEGKARILVLQVPLIRNGLEILQTVQTTYAQPILLTKR</sequence>
<organism evidence="1 2">
    <name type="scientific">Thamnidium elegans</name>
    <dbReference type="NCBI Taxonomy" id="101142"/>
    <lineage>
        <taxon>Eukaryota</taxon>
        <taxon>Fungi</taxon>
        <taxon>Fungi incertae sedis</taxon>
        <taxon>Mucoromycota</taxon>
        <taxon>Mucoromycotina</taxon>
        <taxon>Mucoromycetes</taxon>
        <taxon>Mucorales</taxon>
        <taxon>Mucorineae</taxon>
        <taxon>Mucoraceae</taxon>
        <taxon>Thamnidium</taxon>
    </lineage>
</organism>
<gene>
    <name evidence="1" type="ORF">INT48_000297</name>
</gene>
<reference evidence="1" key="1">
    <citation type="submission" date="2021-01" db="EMBL/GenBank/DDBJ databases">
        <title>Metabolic potential, ecology and presence of endohyphal bacteria is reflected in genomic diversity of Mucoromycotina.</title>
        <authorList>
            <person name="Muszewska A."/>
            <person name="Okrasinska A."/>
            <person name="Steczkiewicz K."/>
            <person name="Drgas O."/>
            <person name="Orlowska M."/>
            <person name="Perlinska-Lenart U."/>
            <person name="Aleksandrzak-Piekarczyk T."/>
            <person name="Szatraj K."/>
            <person name="Zielenkiewicz U."/>
            <person name="Pilsyk S."/>
            <person name="Malc E."/>
            <person name="Mieczkowski P."/>
            <person name="Kruszewska J.S."/>
            <person name="Biernat P."/>
            <person name="Pawlowska J."/>
        </authorList>
    </citation>
    <scope>NUCLEOTIDE SEQUENCE</scope>
    <source>
        <strain evidence="1">WA0000018081</strain>
    </source>
</reference>
<evidence type="ECO:0000313" key="1">
    <source>
        <dbReference type="EMBL" id="KAG2234120.1"/>
    </source>
</evidence>
<dbReference type="EMBL" id="JAEPRE010000061">
    <property type="protein sequence ID" value="KAG2234120.1"/>
    <property type="molecule type" value="Genomic_DNA"/>
</dbReference>
<protein>
    <submittedName>
        <fullName evidence="1">Uncharacterized protein</fullName>
    </submittedName>
</protein>
<name>A0A8H7STB3_9FUNG</name>
<accession>A0A8H7STB3</accession>
<comment type="caution">
    <text evidence="1">The sequence shown here is derived from an EMBL/GenBank/DDBJ whole genome shotgun (WGS) entry which is preliminary data.</text>
</comment>
<proteinExistence type="predicted"/>
<dbReference type="Proteomes" id="UP000613177">
    <property type="component" value="Unassembled WGS sequence"/>
</dbReference>
<evidence type="ECO:0000313" key="2">
    <source>
        <dbReference type="Proteomes" id="UP000613177"/>
    </source>
</evidence>